<keyword evidence="1" id="KW-0812">Transmembrane</keyword>
<dbReference type="AlphaFoldDB" id="A0A1Y0HMT1"/>
<reference evidence="3" key="1">
    <citation type="submission" date="2017-05" db="EMBL/GenBank/DDBJ databases">
        <title>Dechlorination kinetics govern the competition between two new strains of the genus Sulfurospirillum.</title>
        <authorList>
            <person name="Buttet G.F."/>
            <person name="Murray A.M."/>
            <person name="Goris T."/>
            <person name="Burion M."/>
            <person name="Lin B."/>
            <person name="Rolle M."/>
            <person name="Maillard J."/>
        </authorList>
    </citation>
    <scope>NUCLEOTIDE SEQUENCE [LARGE SCALE GENOMIC DNA]</scope>
    <source>
        <strain evidence="3">SL2-1</strain>
    </source>
</reference>
<dbReference type="KEGG" id="suls:Sdiek1_1716"/>
<keyword evidence="1" id="KW-1133">Transmembrane helix</keyword>
<name>A0A1Y0HMT1_9BACT</name>
<protein>
    <submittedName>
        <fullName evidence="2">Uncharacterized protein</fullName>
    </submittedName>
</protein>
<evidence type="ECO:0000256" key="1">
    <source>
        <dbReference type="SAM" id="Phobius"/>
    </source>
</evidence>
<evidence type="ECO:0000313" key="2">
    <source>
        <dbReference type="EMBL" id="ARU48876.1"/>
    </source>
</evidence>
<accession>A0A1Y0HMT1</accession>
<dbReference type="EMBL" id="CP021416">
    <property type="protein sequence ID" value="ARU48876.1"/>
    <property type="molecule type" value="Genomic_DNA"/>
</dbReference>
<organism evidence="2 3">
    <name type="scientific">Sulfurospirillum diekertiae</name>
    <dbReference type="NCBI Taxonomy" id="1854492"/>
    <lineage>
        <taxon>Bacteria</taxon>
        <taxon>Pseudomonadati</taxon>
        <taxon>Campylobacterota</taxon>
        <taxon>Epsilonproteobacteria</taxon>
        <taxon>Campylobacterales</taxon>
        <taxon>Sulfurospirillaceae</taxon>
        <taxon>Sulfurospirillum</taxon>
    </lineage>
</organism>
<keyword evidence="3" id="KW-1185">Reference proteome</keyword>
<keyword evidence="1" id="KW-0472">Membrane</keyword>
<proteinExistence type="predicted"/>
<gene>
    <name evidence="2" type="ORF">Sdiek1_1716</name>
</gene>
<dbReference type="RefSeq" id="WP_161492018.1">
    <property type="nucleotide sequence ID" value="NZ_CP021416.1"/>
</dbReference>
<evidence type="ECO:0000313" key="3">
    <source>
        <dbReference type="Proteomes" id="UP000196005"/>
    </source>
</evidence>
<feature type="transmembrane region" description="Helical" evidence="1">
    <location>
        <begin position="12"/>
        <end position="30"/>
    </location>
</feature>
<sequence>MFTEIRISTKLLFISFVTVLGLIILAYVSINSSVIGKNSLETIYEKKCSAR</sequence>
<dbReference type="Proteomes" id="UP000196005">
    <property type="component" value="Chromosome"/>
</dbReference>